<dbReference type="SUPFAM" id="SSF51735">
    <property type="entry name" value="NAD(P)-binding Rossmann-fold domains"/>
    <property type="match status" value="1"/>
</dbReference>
<dbReference type="InterPro" id="IPR057326">
    <property type="entry name" value="KR_dom"/>
</dbReference>
<sequence>MRSVVITGAAQGLGRAHALAFAESGARLVLNDLDADALAEVAELTGAVALAGDIADWDFAAALIGTAVAEHGRLDALVNNAGLARDRMVVNLAEDEWDAVMRVNLKGTAAPLRHAAAHWRARSKAGDDVAARVVNTTSGAGLMGSVGQASYSAAKAGIAALTQVAAAELARYGVTVNAIAPSARTAMTEVVFADAMRAPDAGFDEMAPGNVSPLVVWLAGADSGDVTGRVFEVSGGKIGVADGWQHGETRDAGRRWHPDELGPVVRDLLSRAPLPAAVYGA</sequence>
<evidence type="ECO:0000256" key="3">
    <source>
        <dbReference type="RuleBase" id="RU000363"/>
    </source>
</evidence>
<evidence type="ECO:0000313" key="6">
    <source>
        <dbReference type="Proteomes" id="UP001595912"/>
    </source>
</evidence>
<dbReference type="Gene3D" id="3.40.50.720">
    <property type="entry name" value="NAD(P)-binding Rossmann-like Domain"/>
    <property type="match status" value="1"/>
</dbReference>
<dbReference type="Pfam" id="PF00106">
    <property type="entry name" value="adh_short"/>
    <property type="match status" value="1"/>
</dbReference>
<keyword evidence="6" id="KW-1185">Reference proteome</keyword>
<gene>
    <name evidence="5" type="ORF">ACFPIJ_44665</name>
</gene>
<evidence type="ECO:0000259" key="4">
    <source>
        <dbReference type="SMART" id="SM00822"/>
    </source>
</evidence>
<dbReference type="InterPro" id="IPR020904">
    <property type="entry name" value="Sc_DH/Rdtase_CS"/>
</dbReference>
<dbReference type="InterPro" id="IPR036291">
    <property type="entry name" value="NAD(P)-bd_dom_sf"/>
</dbReference>
<comment type="caution">
    <text evidence="5">The sequence shown here is derived from an EMBL/GenBank/DDBJ whole genome shotgun (WGS) entry which is preliminary data.</text>
</comment>
<comment type="similarity">
    <text evidence="1 3">Belongs to the short-chain dehydrogenases/reductases (SDR) family.</text>
</comment>
<protein>
    <submittedName>
        <fullName evidence="5">SDR family oxidoreductase</fullName>
    </submittedName>
</protein>
<dbReference type="PRINTS" id="PR00081">
    <property type="entry name" value="GDHRDH"/>
</dbReference>
<accession>A0ABV9W997</accession>
<name>A0ABV9W997_9ACTN</name>
<evidence type="ECO:0000313" key="5">
    <source>
        <dbReference type="EMBL" id="MFC5004909.1"/>
    </source>
</evidence>
<proteinExistence type="inferred from homology"/>
<organism evidence="5 6">
    <name type="scientific">Dactylosporangium cerinum</name>
    <dbReference type="NCBI Taxonomy" id="1434730"/>
    <lineage>
        <taxon>Bacteria</taxon>
        <taxon>Bacillati</taxon>
        <taxon>Actinomycetota</taxon>
        <taxon>Actinomycetes</taxon>
        <taxon>Micromonosporales</taxon>
        <taxon>Micromonosporaceae</taxon>
        <taxon>Dactylosporangium</taxon>
    </lineage>
</organism>
<evidence type="ECO:0000256" key="1">
    <source>
        <dbReference type="ARBA" id="ARBA00006484"/>
    </source>
</evidence>
<reference evidence="6" key="1">
    <citation type="journal article" date="2019" name="Int. J. Syst. Evol. Microbiol.">
        <title>The Global Catalogue of Microorganisms (GCM) 10K type strain sequencing project: providing services to taxonomists for standard genome sequencing and annotation.</title>
        <authorList>
            <consortium name="The Broad Institute Genomics Platform"/>
            <consortium name="The Broad Institute Genome Sequencing Center for Infectious Disease"/>
            <person name="Wu L."/>
            <person name="Ma J."/>
        </authorList>
    </citation>
    <scope>NUCLEOTIDE SEQUENCE [LARGE SCALE GENOMIC DNA]</scope>
    <source>
        <strain evidence="6">CGMCC 4.7152</strain>
    </source>
</reference>
<dbReference type="InterPro" id="IPR002347">
    <property type="entry name" value="SDR_fam"/>
</dbReference>
<dbReference type="PROSITE" id="PS00061">
    <property type="entry name" value="ADH_SHORT"/>
    <property type="match status" value="1"/>
</dbReference>
<dbReference type="InterPro" id="IPR051687">
    <property type="entry name" value="Peroxisomal_Beta-Oxidation"/>
</dbReference>
<dbReference type="SMART" id="SM00822">
    <property type="entry name" value="PKS_KR"/>
    <property type="match status" value="1"/>
</dbReference>
<dbReference type="EMBL" id="JBHSIU010000066">
    <property type="protein sequence ID" value="MFC5004909.1"/>
    <property type="molecule type" value="Genomic_DNA"/>
</dbReference>
<dbReference type="PRINTS" id="PR00080">
    <property type="entry name" value="SDRFAMILY"/>
</dbReference>
<evidence type="ECO:0000256" key="2">
    <source>
        <dbReference type="ARBA" id="ARBA00023002"/>
    </source>
</evidence>
<dbReference type="PANTHER" id="PTHR45024:SF2">
    <property type="entry name" value="SCP2 DOMAIN-CONTAINING PROTEIN"/>
    <property type="match status" value="1"/>
</dbReference>
<dbReference type="NCBIfam" id="NF005861">
    <property type="entry name" value="PRK07791.1"/>
    <property type="match status" value="1"/>
</dbReference>
<dbReference type="Proteomes" id="UP001595912">
    <property type="component" value="Unassembled WGS sequence"/>
</dbReference>
<dbReference type="PANTHER" id="PTHR45024">
    <property type="entry name" value="DEHYDROGENASES, SHORT CHAIN"/>
    <property type="match status" value="1"/>
</dbReference>
<dbReference type="RefSeq" id="WP_380125222.1">
    <property type="nucleotide sequence ID" value="NZ_JBHSIU010000066.1"/>
</dbReference>
<feature type="domain" description="Ketoreductase" evidence="4">
    <location>
        <begin position="2"/>
        <end position="182"/>
    </location>
</feature>
<keyword evidence="2" id="KW-0560">Oxidoreductase</keyword>